<reference evidence="1 2" key="1">
    <citation type="submission" date="2014-04" db="EMBL/GenBank/DDBJ databases">
        <authorList>
            <consortium name="DOE Joint Genome Institute"/>
            <person name="Kuo A."/>
            <person name="Zuccaro A."/>
            <person name="Kohler A."/>
            <person name="Nagy L.G."/>
            <person name="Floudas D."/>
            <person name="Copeland A."/>
            <person name="Barry K.W."/>
            <person name="Cichocki N."/>
            <person name="Veneault-Fourrey C."/>
            <person name="LaButti K."/>
            <person name="Lindquist E.A."/>
            <person name="Lipzen A."/>
            <person name="Lundell T."/>
            <person name="Morin E."/>
            <person name="Murat C."/>
            <person name="Sun H."/>
            <person name="Tunlid A."/>
            <person name="Henrissat B."/>
            <person name="Grigoriev I.V."/>
            <person name="Hibbett D.S."/>
            <person name="Martin F."/>
            <person name="Nordberg H.P."/>
            <person name="Cantor M.N."/>
            <person name="Hua S.X."/>
        </authorList>
    </citation>
    <scope>NUCLEOTIDE SEQUENCE [LARGE SCALE GENOMIC DNA]</scope>
    <source>
        <strain evidence="1 2">MAFF 305830</strain>
    </source>
</reference>
<evidence type="ECO:0000313" key="2">
    <source>
        <dbReference type="Proteomes" id="UP000054097"/>
    </source>
</evidence>
<reference evidence="2" key="2">
    <citation type="submission" date="2015-01" db="EMBL/GenBank/DDBJ databases">
        <title>Evolutionary Origins and Diversification of the Mycorrhizal Mutualists.</title>
        <authorList>
            <consortium name="DOE Joint Genome Institute"/>
            <consortium name="Mycorrhizal Genomics Consortium"/>
            <person name="Kohler A."/>
            <person name="Kuo A."/>
            <person name="Nagy L.G."/>
            <person name="Floudas D."/>
            <person name="Copeland A."/>
            <person name="Barry K.W."/>
            <person name="Cichocki N."/>
            <person name="Veneault-Fourrey C."/>
            <person name="LaButti K."/>
            <person name="Lindquist E.A."/>
            <person name="Lipzen A."/>
            <person name="Lundell T."/>
            <person name="Morin E."/>
            <person name="Murat C."/>
            <person name="Riley R."/>
            <person name="Ohm R."/>
            <person name="Sun H."/>
            <person name="Tunlid A."/>
            <person name="Henrissat B."/>
            <person name="Grigoriev I.V."/>
            <person name="Hibbett D.S."/>
            <person name="Martin F."/>
        </authorList>
    </citation>
    <scope>NUCLEOTIDE SEQUENCE [LARGE SCALE GENOMIC DNA]</scope>
    <source>
        <strain evidence="2">MAFF 305830</strain>
    </source>
</reference>
<dbReference type="AlphaFoldDB" id="A0A0C2X928"/>
<proteinExistence type="predicted"/>
<organism evidence="1 2">
    <name type="scientific">Serendipita vermifera MAFF 305830</name>
    <dbReference type="NCBI Taxonomy" id="933852"/>
    <lineage>
        <taxon>Eukaryota</taxon>
        <taxon>Fungi</taxon>
        <taxon>Dikarya</taxon>
        <taxon>Basidiomycota</taxon>
        <taxon>Agaricomycotina</taxon>
        <taxon>Agaricomycetes</taxon>
        <taxon>Sebacinales</taxon>
        <taxon>Serendipitaceae</taxon>
        <taxon>Serendipita</taxon>
    </lineage>
</organism>
<keyword evidence="2" id="KW-1185">Reference proteome</keyword>
<sequence length="237" mass="26415">MSFPKNNHDVPSNTDLGPVLAGLNASIEHAMVSLYSMEVATINANGENPPHQVKRFTEIRHALKEQWEAILGLLRKCHSFGADVGLLRTAVANESKEDIREFLEEMVSKCDQCLTEAKALEQGHSGVLSAYEKHKNDLKGQLDHPKVVVDVVSLRNAYTDTEPHRDPLKGSSNQHGGEHELVADSFKSLYPNGKEVISDFETSTHGVYQRLQALRRFLETQSKICNQCLSELDKPTL</sequence>
<dbReference type="Proteomes" id="UP000054097">
    <property type="component" value="Unassembled WGS sequence"/>
</dbReference>
<dbReference type="HOGENOM" id="CLU_071654_0_0_1"/>
<evidence type="ECO:0000313" key="1">
    <source>
        <dbReference type="EMBL" id="KIM34533.1"/>
    </source>
</evidence>
<accession>A0A0C2X928</accession>
<dbReference type="EMBL" id="KN824277">
    <property type="protein sequence ID" value="KIM34533.1"/>
    <property type="molecule type" value="Genomic_DNA"/>
</dbReference>
<name>A0A0C2X928_SERVB</name>
<gene>
    <name evidence="1" type="ORF">M408DRAFT_19428</name>
</gene>
<protein>
    <submittedName>
        <fullName evidence="1">Uncharacterized protein</fullName>
    </submittedName>
</protein>